<dbReference type="OrthoDB" id="1148871at2"/>
<organism evidence="2 3">
    <name type="scientific">Sandaracinomonas limnophila</name>
    <dbReference type="NCBI Taxonomy" id="1862386"/>
    <lineage>
        <taxon>Bacteria</taxon>
        <taxon>Pseudomonadati</taxon>
        <taxon>Bacteroidota</taxon>
        <taxon>Cytophagia</taxon>
        <taxon>Cytophagales</taxon>
        <taxon>Flectobacillaceae</taxon>
        <taxon>Sandaracinomonas</taxon>
    </lineage>
</organism>
<evidence type="ECO:0000313" key="3">
    <source>
        <dbReference type="Proteomes" id="UP000282832"/>
    </source>
</evidence>
<dbReference type="SUPFAM" id="SSF88723">
    <property type="entry name" value="PIN domain-like"/>
    <property type="match status" value="1"/>
</dbReference>
<dbReference type="Gene3D" id="3.40.50.1010">
    <property type="entry name" value="5'-nuclease"/>
    <property type="match status" value="1"/>
</dbReference>
<protein>
    <submittedName>
        <fullName evidence="2">PIN domain-containing protein</fullName>
    </submittedName>
</protein>
<gene>
    <name evidence="2" type="ORF">EOJ36_10490</name>
</gene>
<comment type="caution">
    <text evidence="2">The sequence shown here is derived from an EMBL/GenBank/DDBJ whole genome shotgun (WGS) entry which is preliminary data.</text>
</comment>
<dbReference type="Proteomes" id="UP000282832">
    <property type="component" value="Unassembled WGS sequence"/>
</dbReference>
<dbReference type="AlphaFoldDB" id="A0A437PMI5"/>
<sequence length="141" mass="16443">MQKIFLDTNVVIDFLGERDNFYEISAKILTLADKKKIKIYTSPTSIANTYYILSRHENQNSVLEKIRKFKLLCNISIMNDEVIEKAINSDFKDFEDSLQYFSALETRCEIIITRNEKDFKNALIPVLNPETYLNAFLKSSN</sequence>
<proteinExistence type="predicted"/>
<accession>A0A437PMI5</accession>
<keyword evidence="3" id="KW-1185">Reference proteome</keyword>
<evidence type="ECO:0000313" key="2">
    <source>
        <dbReference type="EMBL" id="RVU23498.1"/>
    </source>
</evidence>
<feature type="domain" description="PIN" evidence="1">
    <location>
        <begin position="3"/>
        <end position="116"/>
    </location>
</feature>
<evidence type="ECO:0000259" key="1">
    <source>
        <dbReference type="Pfam" id="PF13470"/>
    </source>
</evidence>
<dbReference type="InterPro" id="IPR002716">
    <property type="entry name" value="PIN_dom"/>
</dbReference>
<dbReference type="Pfam" id="PF13470">
    <property type="entry name" value="PIN_3"/>
    <property type="match status" value="1"/>
</dbReference>
<name>A0A437PMI5_9BACT</name>
<dbReference type="InterPro" id="IPR029060">
    <property type="entry name" value="PIN-like_dom_sf"/>
</dbReference>
<dbReference type="RefSeq" id="WP_127805119.1">
    <property type="nucleotide sequence ID" value="NZ_SACY01000005.1"/>
</dbReference>
<dbReference type="EMBL" id="SACY01000005">
    <property type="protein sequence ID" value="RVU23498.1"/>
    <property type="molecule type" value="Genomic_DNA"/>
</dbReference>
<reference evidence="2 3" key="1">
    <citation type="submission" date="2019-01" db="EMBL/GenBank/DDBJ databases">
        <authorList>
            <person name="Chen W.-M."/>
        </authorList>
    </citation>
    <scope>NUCLEOTIDE SEQUENCE [LARGE SCALE GENOMIC DNA]</scope>
    <source>
        <strain evidence="2 3">FSY-15</strain>
    </source>
</reference>
<dbReference type="CDD" id="cd09854">
    <property type="entry name" value="PIN_VapC-like"/>
    <property type="match status" value="1"/>
</dbReference>